<feature type="region of interest" description="Disordered" evidence="1">
    <location>
        <begin position="236"/>
        <end position="263"/>
    </location>
</feature>
<protein>
    <submittedName>
        <fullName evidence="2">Uncharacterized protein</fullName>
    </submittedName>
</protein>
<organism evidence="2 3">
    <name type="scientific">Tautonia sociabilis</name>
    <dbReference type="NCBI Taxonomy" id="2080755"/>
    <lineage>
        <taxon>Bacteria</taxon>
        <taxon>Pseudomonadati</taxon>
        <taxon>Planctomycetota</taxon>
        <taxon>Planctomycetia</taxon>
        <taxon>Isosphaerales</taxon>
        <taxon>Isosphaeraceae</taxon>
        <taxon>Tautonia</taxon>
    </lineage>
</organism>
<feature type="compositionally biased region" description="Low complexity" evidence="1">
    <location>
        <begin position="252"/>
        <end position="263"/>
    </location>
</feature>
<evidence type="ECO:0000313" key="2">
    <source>
        <dbReference type="EMBL" id="RUL87750.1"/>
    </source>
</evidence>
<reference evidence="2 3" key="1">
    <citation type="submission" date="2018-12" db="EMBL/GenBank/DDBJ databases">
        <authorList>
            <person name="Toschakov S.V."/>
        </authorList>
    </citation>
    <scope>NUCLEOTIDE SEQUENCE [LARGE SCALE GENOMIC DNA]</scope>
    <source>
        <strain evidence="2 3">GM2012</strain>
    </source>
</reference>
<accession>A0A432MKF6</accession>
<evidence type="ECO:0000313" key="3">
    <source>
        <dbReference type="Proteomes" id="UP000280296"/>
    </source>
</evidence>
<comment type="caution">
    <text evidence="2">The sequence shown here is derived from an EMBL/GenBank/DDBJ whole genome shotgun (WGS) entry which is preliminary data.</text>
</comment>
<dbReference type="Proteomes" id="UP000280296">
    <property type="component" value="Unassembled WGS sequence"/>
</dbReference>
<dbReference type="EMBL" id="RYZH01000017">
    <property type="protein sequence ID" value="RUL87750.1"/>
    <property type="molecule type" value="Genomic_DNA"/>
</dbReference>
<dbReference type="OrthoDB" id="263138at2"/>
<name>A0A432MKF6_9BACT</name>
<gene>
    <name evidence="2" type="ORF">TsocGM_10320</name>
</gene>
<reference evidence="2 3" key="2">
    <citation type="submission" date="2019-01" db="EMBL/GenBank/DDBJ databases">
        <title>Tautonia sociabilis, a novel thermotolerant planctomycete of Isosphaeraceae family, isolated from a 4000 m deep subterranean habitat.</title>
        <authorList>
            <person name="Kovaleva O.L."/>
            <person name="Elcheninov A.G."/>
            <person name="Van Heerden E."/>
            <person name="Toshchakov S.V."/>
            <person name="Novikov A."/>
            <person name="Bonch-Osmolovskaya E.A."/>
            <person name="Kublanov I.V."/>
        </authorList>
    </citation>
    <scope>NUCLEOTIDE SEQUENCE [LARGE SCALE GENOMIC DNA]</scope>
    <source>
        <strain evidence="2 3">GM2012</strain>
    </source>
</reference>
<feature type="region of interest" description="Disordered" evidence="1">
    <location>
        <begin position="1"/>
        <end position="21"/>
    </location>
</feature>
<dbReference type="RefSeq" id="WP_126725237.1">
    <property type="nucleotide sequence ID" value="NZ_RYZH01000017.1"/>
</dbReference>
<dbReference type="AlphaFoldDB" id="A0A432MKF6"/>
<keyword evidence="3" id="KW-1185">Reference proteome</keyword>
<proteinExistence type="predicted"/>
<sequence>MPRHPIAPESDPGDDSRPNEADLLLDEAALLPDTEGEPLDHPALDSIDPDLLSASVRSALADLGGPRGLAAVRVVEAMGDPDLFDALADALLDQPDLPVDLLYRALQVLEGSGRIEARPELFALREELIEALDGDDATLDGLIEQIEEEPEDVWIPLQGLAEIEPDVRAEIVAELGAGGPIGPGTAELLRLLCYAHDPALRRSALDALEAASPAEPGGPAGDDPVSRAWLDLAAHHPDPNVSSRASRRLGNRGPSGPGLPAARPAPRIVASLVTGLDGRGRGQVALVADDPGAGLRVCSAFGCDVMAGVVAVVGRIAPIADPEPGAALLAELRGHPGRDEVEGAPELALGLLAGALLLCGPGTTPALRFWLERTAGPALGPRPFSGLALDPAERSPLLDPPPFEEMASRVDDVLDACPGWIDDSDLTFELAEELLLRWGGAPPDPRRDAGAYRFLFEHRLRDQLELYRRMLFWMGWLWQAAGAPELARSSLALAEQLSDPQHVVPSHPFASALATRSLLAAQNGLRLGLDLRDPAARARMEAGDLPG</sequence>
<evidence type="ECO:0000256" key="1">
    <source>
        <dbReference type="SAM" id="MobiDB-lite"/>
    </source>
</evidence>